<keyword evidence="2" id="KW-0805">Transcription regulation</keyword>
<keyword evidence="4" id="KW-0804">Transcription</keyword>
<evidence type="ECO:0000313" key="6">
    <source>
        <dbReference type="EMBL" id="MCV2874109.1"/>
    </source>
</evidence>
<dbReference type="InterPro" id="IPR036390">
    <property type="entry name" value="WH_DNA-bd_sf"/>
</dbReference>
<keyword evidence="3" id="KW-0238">DNA-binding</keyword>
<evidence type="ECO:0000256" key="2">
    <source>
        <dbReference type="ARBA" id="ARBA00023015"/>
    </source>
</evidence>
<name>A0ABT2ZSW2_9RHOB</name>
<dbReference type="Pfam" id="PF00126">
    <property type="entry name" value="HTH_1"/>
    <property type="match status" value="1"/>
</dbReference>
<feature type="domain" description="HTH lysR-type" evidence="5">
    <location>
        <begin position="1"/>
        <end position="58"/>
    </location>
</feature>
<gene>
    <name evidence="6" type="ORF">OEZ71_17565</name>
</gene>
<dbReference type="SUPFAM" id="SSF46785">
    <property type="entry name" value="Winged helix' DNA-binding domain"/>
    <property type="match status" value="1"/>
</dbReference>
<organism evidence="6 7">
    <name type="scientific">Albidovulum litorale</name>
    <dbReference type="NCBI Taxonomy" id="2984134"/>
    <lineage>
        <taxon>Bacteria</taxon>
        <taxon>Pseudomonadati</taxon>
        <taxon>Pseudomonadota</taxon>
        <taxon>Alphaproteobacteria</taxon>
        <taxon>Rhodobacterales</taxon>
        <taxon>Paracoccaceae</taxon>
        <taxon>Albidovulum</taxon>
    </lineage>
</organism>
<dbReference type="EMBL" id="JAOWKZ010000004">
    <property type="protein sequence ID" value="MCV2874109.1"/>
    <property type="molecule type" value="Genomic_DNA"/>
</dbReference>
<reference evidence="6 7" key="1">
    <citation type="submission" date="2022-10" db="EMBL/GenBank/DDBJ databases">
        <title>Defluviimonas sp. nov., isolated from ocean surface sediments.</title>
        <authorList>
            <person name="He W."/>
            <person name="Wang L."/>
            <person name="Zhang D.-F."/>
        </authorList>
    </citation>
    <scope>NUCLEOTIDE SEQUENCE [LARGE SCALE GENOMIC DNA]</scope>
    <source>
        <strain evidence="6 7">WL0050</strain>
    </source>
</reference>
<sequence length="291" mass="31446">MNWDDLKYVLAVARAGSLAAASRDLGVDPTTVGRRIVTLETDLSTRLFDRMRDGFRPTAAGEIAVARAEEIEARALSLESRLSGSDARVEGPVRLTALDGLIDRLILPSLPQLLSRHPRLDVTVMSGVKTLRLSRREADIALRLSRPTEPDAVIRTVGPFAMATYCAADSDFGPVPPIISMPQEPDTAGFTGQIARLFPDSRAALRANTEGHMVSAARAGLGVALIDCFIGDSDPALRRYRPEVIGTVDLLAITHVDVHRTPRVRAVIDFLTDLRNANAELIEGRAPGNPT</sequence>
<dbReference type="PANTHER" id="PTHR30537">
    <property type="entry name" value="HTH-TYPE TRANSCRIPTIONAL REGULATOR"/>
    <property type="match status" value="1"/>
</dbReference>
<dbReference type="InterPro" id="IPR036388">
    <property type="entry name" value="WH-like_DNA-bd_sf"/>
</dbReference>
<keyword evidence="7" id="KW-1185">Reference proteome</keyword>
<dbReference type="PANTHER" id="PTHR30537:SF3">
    <property type="entry name" value="TRANSCRIPTIONAL REGULATORY PROTEIN"/>
    <property type="match status" value="1"/>
</dbReference>
<dbReference type="SUPFAM" id="SSF53850">
    <property type="entry name" value="Periplasmic binding protein-like II"/>
    <property type="match status" value="1"/>
</dbReference>
<dbReference type="Gene3D" id="3.40.190.290">
    <property type="match status" value="1"/>
</dbReference>
<dbReference type="Pfam" id="PF03466">
    <property type="entry name" value="LysR_substrate"/>
    <property type="match status" value="1"/>
</dbReference>
<evidence type="ECO:0000313" key="7">
    <source>
        <dbReference type="Proteomes" id="UP001652564"/>
    </source>
</evidence>
<dbReference type="RefSeq" id="WP_263741359.1">
    <property type="nucleotide sequence ID" value="NZ_JAOWKZ010000004.1"/>
</dbReference>
<dbReference type="Gene3D" id="1.10.10.10">
    <property type="entry name" value="Winged helix-like DNA-binding domain superfamily/Winged helix DNA-binding domain"/>
    <property type="match status" value="1"/>
</dbReference>
<comment type="caution">
    <text evidence="6">The sequence shown here is derived from an EMBL/GenBank/DDBJ whole genome shotgun (WGS) entry which is preliminary data.</text>
</comment>
<dbReference type="InterPro" id="IPR058163">
    <property type="entry name" value="LysR-type_TF_proteobact-type"/>
</dbReference>
<accession>A0ABT2ZSW2</accession>
<evidence type="ECO:0000256" key="1">
    <source>
        <dbReference type="ARBA" id="ARBA00009437"/>
    </source>
</evidence>
<evidence type="ECO:0000259" key="5">
    <source>
        <dbReference type="PROSITE" id="PS50931"/>
    </source>
</evidence>
<comment type="similarity">
    <text evidence="1">Belongs to the LysR transcriptional regulatory family.</text>
</comment>
<dbReference type="InterPro" id="IPR005119">
    <property type="entry name" value="LysR_subst-bd"/>
</dbReference>
<dbReference type="InterPro" id="IPR000847">
    <property type="entry name" value="LysR_HTH_N"/>
</dbReference>
<protein>
    <submittedName>
        <fullName evidence="6">LysR family transcriptional regulator</fullName>
    </submittedName>
</protein>
<dbReference type="Gene3D" id="3.40.190.10">
    <property type="entry name" value="Periplasmic binding protein-like II"/>
    <property type="match status" value="1"/>
</dbReference>
<dbReference type="PROSITE" id="PS50931">
    <property type="entry name" value="HTH_LYSR"/>
    <property type="match status" value="1"/>
</dbReference>
<evidence type="ECO:0000256" key="3">
    <source>
        <dbReference type="ARBA" id="ARBA00023125"/>
    </source>
</evidence>
<evidence type="ECO:0000256" key="4">
    <source>
        <dbReference type="ARBA" id="ARBA00023163"/>
    </source>
</evidence>
<dbReference type="Proteomes" id="UP001652564">
    <property type="component" value="Unassembled WGS sequence"/>
</dbReference>
<proteinExistence type="inferred from homology"/>